<dbReference type="EMBL" id="GDID01001122">
    <property type="protein sequence ID" value="JAP95484.1"/>
    <property type="molecule type" value="Transcribed_RNA"/>
</dbReference>
<feature type="domain" description="Saposin B-type" evidence="3">
    <location>
        <begin position="15"/>
        <end position="94"/>
    </location>
</feature>
<protein>
    <submittedName>
        <fullName evidence="4">Saposin-like type B domin-containing protein</fullName>
    </submittedName>
</protein>
<feature type="non-terminal residue" evidence="4">
    <location>
        <position position="1"/>
    </location>
</feature>
<dbReference type="PRINTS" id="PR01797">
    <property type="entry name" value="SAPOSIN"/>
</dbReference>
<dbReference type="InterPro" id="IPR007856">
    <property type="entry name" value="SapB_1"/>
</dbReference>
<dbReference type="Gene3D" id="1.10.225.10">
    <property type="entry name" value="Saposin-like"/>
    <property type="match status" value="1"/>
</dbReference>
<sequence>LFLINTLSYKSKDQNKFFCDVCEIIVEGVYEAVEDPTNIHEVEAFLEQVCDYIPFDYYNWCEKIIDKYFEEFVQNIINGYPPKVVCQNMGLCSV</sequence>
<dbReference type="SMART" id="SM00741">
    <property type="entry name" value="SapB"/>
    <property type="match status" value="1"/>
</dbReference>
<dbReference type="SUPFAM" id="SSF47862">
    <property type="entry name" value="Saposin"/>
    <property type="match status" value="1"/>
</dbReference>
<evidence type="ECO:0000313" key="4">
    <source>
        <dbReference type="EMBL" id="JAP95484.1"/>
    </source>
</evidence>
<evidence type="ECO:0000259" key="3">
    <source>
        <dbReference type="PROSITE" id="PS50015"/>
    </source>
</evidence>
<dbReference type="InterPro" id="IPR011001">
    <property type="entry name" value="Saposin-like"/>
</dbReference>
<dbReference type="InterPro" id="IPR008139">
    <property type="entry name" value="SaposinB_dom"/>
</dbReference>
<dbReference type="InterPro" id="IPR008138">
    <property type="entry name" value="SapB_2"/>
</dbReference>
<dbReference type="GO" id="GO:0006665">
    <property type="term" value="P:sphingolipid metabolic process"/>
    <property type="evidence" value="ECO:0007669"/>
    <property type="project" value="InterPro"/>
</dbReference>
<reference evidence="4" key="1">
    <citation type="submission" date="2015-07" db="EMBL/GenBank/DDBJ databases">
        <title>Adaptation to a free-living lifestyle via gene acquisitions in the diplomonad Trepomonas sp. PC1.</title>
        <authorList>
            <person name="Xu F."/>
            <person name="Jerlstrom-Hultqvist J."/>
            <person name="Kolisko M."/>
            <person name="Simpson A.G.B."/>
            <person name="Roger A.J."/>
            <person name="Svard S.G."/>
            <person name="Andersson J.O."/>
        </authorList>
    </citation>
    <scope>NUCLEOTIDE SEQUENCE</scope>
    <source>
        <strain evidence="4">PC1</strain>
    </source>
</reference>
<evidence type="ECO:0000256" key="2">
    <source>
        <dbReference type="ARBA" id="ARBA00023180"/>
    </source>
</evidence>
<dbReference type="InterPro" id="IPR008373">
    <property type="entry name" value="Saposin"/>
</dbReference>
<name>A0A146KI26_9EUKA</name>
<organism evidence="4">
    <name type="scientific">Trepomonas sp. PC1</name>
    <dbReference type="NCBI Taxonomy" id="1076344"/>
    <lineage>
        <taxon>Eukaryota</taxon>
        <taxon>Metamonada</taxon>
        <taxon>Diplomonadida</taxon>
        <taxon>Hexamitidae</taxon>
        <taxon>Hexamitinae</taxon>
        <taxon>Trepomonas</taxon>
    </lineage>
</organism>
<dbReference type="Pfam" id="PF05184">
    <property type="entry name" value="SapB_1"/>
    <property type="match status" value="1"/>
</dbReference>
<dbReference type="GO" id="GO:0016020">
    <property type="term" value="C:membrane"/>
    <property type="evidence" value="ECO:0007669"/>
    <property type="project" value="GOC"/>
</dbReference>
<keyword evidence="1" id="KW-1015">Disulfide bond</keyword>
<evidence type="ECO:0000256" key="1">
    <source>
        <dbReference type="ARBA" id="ARBA00023157"/>
    </source>
</evidence>
<dbReference type="InterPro" id="IPR051428">
    <property type="entry name" value="Sphingo_Act-Surfact_Prot"/>
</dbReference>
<dbReference type="GO" id="GO:0005764">
    <property type="term" value="C:lysosome"/>
    <property type="evidence" value="ECO:0007669"/>
    <property type="project" value="InterPro"/>
</dbReference>
<proteinExistence type="predicted"/>
<accession>A0A146KI26</accession>
<dbReference type="PROSITE" id="PS50015">
    <property type="entry name" value="SAP_B"/>
    <property type="match status" value="1"/>
</dbReference>
<gene>
    <name evidence="4" type="ORF">TPC1_11512</name>
</gene>
<keyword evidence="2" id="KW-0325">Glycoprotein</keyword>
<dbReference type="PANTHER" id="PTHR11480">
    <property type="entry name" value="SAPOSIN-RELATED"/>
    <property type="match status" value="1"/>
</dbReference>
<dbReference type="AlphaFoldDB" id="A0A146KI26"/>
<dbReference type="Pfam" id="PF03489">
    <property type="entry name" value="SapB_2"/>
    <property type="match status" value="1"/>
</dbReference>